<dbReference type="EMBL" id="LT629782">
    <property type="protein sequence ID" value="SDT86975.1"/>
    <property type="molecule type" value="Genomic_DNA"/>
</dbReference>
<accession>A0A8B3XRW3</accession>
<protein>
    <recommendedName>
        <fullName evidence="1">DUF4440 domain-containing protein</fullName>
    </recommendedName>
</protein>
<dbReference type="Proteomes" id="UP000183653">
    <property type="component" value="Chromosome I"/>
</dbReference>
<feature type="domain" description="DUF4440" evidence="1">
    <location>
        <begin position="34"/>
        <end position="136"/>
    </location>
</feature>
<evidence type="ECO:0000259" key="1">
    <source>
        <dbReference type="Pfam" id="PF14534"/>
    </source>
</evidence>
<dbReference type="RefSeq" id="WP_169794973.1">
    <property type="nucleotide sequence ID" value="NZ_JYLM01000011.1"/>
</dbReference>
<dbReference type="Pfam" id="PF14534">
    <property type="entry name" value="DUF4440"/>
    <property type="match status" value="1"/>
</dbReference>
<gene>
    <name evidence="2" type="ORF">SAMN04490197_0146</name>
</gene>
<dbReference type="SUPFAM" id="SSF54427">
    <property type="entry name" value="NTF2-like"/>
    <property type="match status" value="1"/>
</dbReference>
<evidence type="ECO:0000313" key="3">
    <source>
        <dbReference type="Proteomes" id="UP000183653"/>
    </source>
</evidence>
<sequence length="146" mass="16252">MGALFAPLSEARTCNAGIEGNQLLVKQMDIRLEILALEQLLLEPAARKNDRLLKQLLAEDFVEFGARGKSWTKAQVIAGLKSQTVSKRTIEDFKLRVLADGVALATYLCRHQSADGDESLSLRSSVWKTYEGDWRMVFHQGTGLSE</sequence>
<dbReference type="AlphaFoldDB" id="A0A8B3XRW3"/>
<organism evidence="2 3">
    <name type="scientific">Pseudomonas orientalis</name>
    <dbReference type="NCBI Taxonomy" id="76758"/>
    <lineage>
        <taxon>Bacteria</taxon>
        <taxon>Pseudomonadati</taxon>
        <taxon>Pseudomonadota</taxon>
        <taxon>Gammaproteobacteria</taxon>
        <taxon>Pseudomonadales</taxon>
        <taxon>Pseudomonadaceae</taxon>
        <taxon>Pseudomonas</taxon>
    </lineage>
</organism>
<dbReference type="Gene3D" id="3.10.450.50">
    <property type="match status" value="1"/>
</dbReference>
<dbReference type="InterPro" id="IPR027843">
    <property type="entry name" value="DUF4440"/>
</dbReference>
<reference evidence="2 3" key="1">
    <citation type="submission" date="2016-10" db="EMBL/GenBank/DDBJ databases">
        <authorList>
            <person name="Varghese N."/>
            <person name="Submissions S."/>
        </authorList>
    </citation>
    <scope>NUCLEOTIDE SEQUENCE [LARGE SCALE GENOMIC DNA]</scope>
    <source>
        <strain evidence="2 3">BS2775</strain>
    </source>
</reference>
<name>A0A8B3XRW3_9PSED</name>
<evidence type="ECO:0000313" key="2">
    <source>
        <dbReference type="EMBL" id="SDT86975.1"/>
    </source>
</evidence>
<proteinExistence type="predicted"/>
<dbReference type="InterPro" id="IPR032710">
    <property type="entry name" value="NTF2-like_dom_sf"/>
</dbReference>
<keyword evidence="3" id="KW-1185">Reference proteome</keyword>